<evidence type="ECO:0000313" key="2">
    <source>
        <dbReference type="Proteomes" id="UP000054544"/>
    </source>
</evidence>
<proteinExistence type="predicted"/>
<dbReference type="EMBL" id="KE384738">
    <property type="protein sequence ID" value="KJK77495.1"/>
    <property type="molecule type" value="Genomic_DNA"/>
</dbReference>
<dbReference type="Proteomes" id="UP000054544">
    <property type="component" value="Unassembled WGS sequence"/>
</dbReference>
<dbReference type="AlphaFoldDB" id="A0A0D9NY42"/>
<organism evidence="1 2">
    <name type="scientific">Metarhizium anisopliae BRIP 53293</name>
    <dbReference type="NCBI Taxonomy" id="1291518"/>
    <lineage>
        <taxon>Eukaryota</taxon>
        <taxon>Fungi</taxon>
        <taxon>Dikarya</taxon>
        <taxon>Ascomycota</taxon>
        <taxon>Pezizomycotina</taxon>
        <taxon>Sordariomycetes</taxon>
        <taxon>Hypocreomycetidae</taxon>
        <taxon>Hypocreales</taxon>
        <taxon>Clavicipitaceae</taxon>
        <taxon>Metarhizium</taxon>
    </lineage>
</organism>
<protein>
    <recommendedName>
        <fullName evidence="3">Histone H2A</fullName>
    </recommendedName>
</protein>
<evidence type="ECO:0000313" key="1">
    <source>
        <dbReference type="EMBL" id="KJK77495.1"/>
    </source>
</evidence>
<reference evidence="2" key="1">
    <citation type="journal article" date="2014" name="BMC Genomics">
        <title>The genome sequence of the biocontrol fungus Metarhizium anisopliae and comparative genomics of Metarhizium species.</title>
        <authorList>
            <person name="Pattemore J.A."/>
            <person name="Hane J.K."/>
            <person name="Williams A.H."/>
            <person name="Wilson B.A."/>
            <person name="Stodart B.J."/>
            <person name="Ash G.J."/>
        </authorList>
    </citation>
    <scope>NUCLEOTIDE SEQUENCE [LARGE SCALE GENOMIC DNA]</scope>
    <source>
        <strain evidence="2">BRIP 53293</strain>
    </source>
</reference>
<dbReference type="Gene3D" id="1.10.20.10">
    <property type="entry name" value="Histone, subunit A"/>
    <property type="match status" value="1"/>
</dbReference>
<sequence>MSPPTTTMTSKPQVHSQFAVSSGCLCYGHLHNMWHGKSMPIQPFPSALERETGGTVLCQLVHFNIAAQNGTWLAYQLMDNRTNEVAAWFVCHSHVNPETEIDKILRVSGAPHEDGSGSRFLDESTVAEGVLPINRYDWGYYDYRCRKNVADTEEEANESEDTYVYGEHVGLVDYGHAEEYIEKWKGVRAHKRANQTHGLWMTIESEYMFGRFGFNDERTAARSFLWFAIDTRFTQTTFAGMERTLRVEALEESSEEKFQRQLREGCKLDGLDELHEQIKLFDMVHRIPPEAECLGPYDANEHILHAADVDALRLALQLPEGVGHPEYPEPLKDAIVALLNNVLMSYLEKVMVPASSAQATTSSIAASLFPDYETLQSIDGQMYAAMTRPNSRSIEGYDGVAVGERIQRFLALRCGDGNLARDDEFIAGLVAVVAYLVSELLELANNYRRDCMVSGTGPLHLRLAVKNDDDLLDMFRFSKMYWYGDGTEPDAADGTIGEGM</sequence>
<dbReference type="OrthoDB" id="3535423at2759"/>
<dbReference type="GO" id="GO:0046982">
    <property type="term" value="F:protein heterodimerization activity"/>
    <property type="evidence" value="ECO:0007669"/>
    <property type="project" value="InterPro"/>
</dbReference>
<evidence type="ECO:0008006" key="3">
    <source>
        <dbReference type="Google" id="ProtNLM"/>
    </source>
</evidence>
<accession>A0A0D9NY42</accession>
<dbReference type="InterPro" id="IPR009072">
    <property type="entry name" value="Histone-fold"/>
</dbReference>
<name>A0A0D9NY42_METAN</name>
<keyword evidence="2" id="KW-1185">Reference proteome</keyword>
<gene>
    <name evidence="1" type="ORF">H634G_07234</name>
</gene>